<gene>
    <name evidence="13" type="primary">lpxK</name>
    <name evidence="17" type="ORF">AAH17_01115</name>
    <name evidence="18" type="ORF">AAH24_01045</name>
    <name evidence="15" type="ORF">BVH53_00400</name>
    <name evidence="16" type="ORF">CX802_07010</name>
</gene>
<evidence type="ECO:0000313" key="17">
    <source>
        <dbReference type="EMBL" id="EAK0452264.1"/>
    </source>
</evidence>
<dbReference type="UniPathway" id="UPA00359">
    <property type="reaction ID" value="UER00482"/>
</dbReference>
<evidence type="ECO:0000313" key="19">
    <source>
        <dbReference type="Proteomes" id="UP000535509"/>
    </source>
</evidence>
<evidence type="ECO:0000256" key="14">
    <source>
        <dbReference type="SAM" id="Phobius"/>
    </source>
</evidence>
<dbReference type="GO" id="GO:0009244">
    <property type="term" value="P:lipopolysaccharide core region biosynthetic process"/>
    <property type="evidence" value="ECO:0007669"/>
    <property type="project" value="TreeGrafter"/>
</dbReference>
<feature type="binding site" evidence="13">
    <location>
        <begin position="62"/>
        <end position="69"/>
    </location>
    <ligand>
        <name>ATP</name>
        <dbReference type="ChEBI" id="CHEBI:30616"/>
    </ligand>
</feature>
<dbReference type="Proteomes" id="UP000557842">
    <property type="component" value="Unassembled WGS sequence"/>
</dbReference>
<keyword evidence="14" id="KW-0812">Transmembrane</keyword>
<keyword evidence="11 13" id="KW-0443">Lipid metabolism</keyword>
<evidence type="ECO:0000256" key="13">
    <source>
        <dbReference type="HAMAP-Rule" id="MF_00409"/>
    </source>
</evidence>
<comment type="pathway">
    <text evidence="2 13">Glycolipid biosynthesis; lipid IV(A) biosynthesis; lipid IV(A) from (3R)-3-hydroxytetradecanoyl-[acyl-carrier-protein] and UDP-N-acetyl-alpha-D-glucosamine: step 6/6.</text>
</comment>
<dbReference type="EMBL" id="AACCXM010000001">
    <property type="protein sequence ID" value="EAK0467962.1"/>
    <property type="molecule type" value="Genomic_DNA"/>
</dbReference>
<keyword evidence="19" id="KW-1185">Reference proteome</keyword>
<comment type="similarity">
    <text evidence="13">Belongs to the LpxK family.</text>
</comment>
<dbReference type="GeneID" id="61064907"/>
<comment type="function">
    <text evidence="1 13">Transfers the gamma-phosphate of ATP to the 4'-position of a tetraacyldisaccharide 1-phosphate intermediate (termed DS-1-P) to form tetraacyldisaccharide 1,4'-bis-phosphate (lipid IVA).</text>
</comment>
<dbReference type="GO" id="GO:0005524">
    <property type="term" value="F:ATP binding"/>
    <property type="evidence" value="ECO:0007669"/>
    <property type="project" value="UniProtKB-UniRule"/>
</dbReference>
<dbReference type="PANTHER" id="PTHR42724:SF1">
    <property type="entry name" value="TETRAACYLDISACCHARIDE 4'-KINASE, MITOCHONDRIAL-RELATED"/>
    <property type="match status" value="1"/>
</dbReference>
<dbReference type="HAMAP" id="MF_00409">
    <property type="entry name" value="LpxK"/>
    <property type="match status" value="1"/>
</dbReference>
<name>A0A5L4IHY7_CAMFE</name>
<evidence type="ECO:0000313" key="16">
    <source>
        <dbReference type="EMBL" id="EAI8859570.1"/>
    </source>
</evidence>
<evidence type="ECO:0000256" key="7">
    <source>
        <dbReference type="ARBA" id="ARBA00022679"/>
    </source>
</evidence>
<evidence type="ECO:0000313" key="20">
    <source>
        <dbReference type="Proteomes" id="UP000557842"/>
    </source>
</evidence>
<dbReference type="RefSeq" id="WP_011732071.1">
    <property type="nucleotide sequence ID" value="NZ_AABUZP020000005.1"/>
</dbReference>
<dbReference type="InterPro" id="IPR003758">
    <property type="entry name" value="LpxK"/>
</dbReference>
<evidence type="ECO:0000313" key="18">
    <source>
        <dbReference type="EMBL" id="EAK0467962.1"/>
    </source>
</evidence>
<evidence type="ECO:0000256" key="9">
    <source>
        <dbReference type="ARBA" id="ARBA00022777"/>
    </source>
</evidence>
<keyword evidence="8 13" id="KW-0547">Nucleotide-binding</keyword>
<evidence type="ECO:0000256" key="5">
    <source>
        <dbReference type="ARBA" id="ARBA00022516"/>
    </source>
</evidence>
<evidence type="ECO:0000256" key="12">
    <source>
        <dbReference type="ARBA" id="ARBA00029757"/>
    </source>
</evidence>
<organism evidence="17">
    <name type="scientific">Campylobacter fetus</name>
    <dbReference type="NCBI Taxonomy" id="196"/>
    <lineage>
        <taxon>Bacteria</taxon>
        <taxon>Pseudomonadati</taxon>
        <taxon>Campylobacterota</taxon>
        <taxon>Epsilonproteobacteria</taxon>
        <taxon>Campylobacterales</taxon>
        <taxon>Campylobacteraceae</taxon>
        <taxon>Campylobacter</taxon>
    </lineage>
</organism>
<dbReference type="Proteomes" id="UP000535509">
    <property type="component" value="Unassembled WGS sequence"/>
</dbReference>
<comment type="catalytic activity">
    <reaction evidence="13">
        <text>a lipid A disaccharide + ATP = a lipid IVA + ADP + H(+)</text>
        <dbReference type="Rhea" id="RHEA:67840"/>
        <dbReference type="ChEBI" id="CHEBI:15378"/>
        <dbReference type="ChEBI" id="CHEBI:30616"/>
        <dbReference type="ChEBI" id="CHEBI:176343"/>
        <dbReference type="ChEBI" id="CHEBI:176425"/>
        <dbReference type="ChEBI" id="CHEBI:456216"/>
        <dbReference type="EC" id="2.7.1.130"/>
    </reaction>
</comment>
<dbReference type="Pfam" id="PF02606">
    <property type="entry name" value="LpxK"/>
    <property type="match status" value="1"/>
</dbReference>
<comment type="caution">
    <text evidence="17">The sequence shown here is derived from an EMBL/GenBank/DDBJ whole genome shotgun (WGS) entry which is preliminary data.</text>
</comment>
<evidence type="ECO:0000256" key="3">
    <source>
        <dbReference type="ARBA" id="ARBA00012071"/>
    </source>
</evidence>
<dbReference type="EC" id="2.7.1.130" evidence="3 13"/>
<evidence type="ECO:0000256" key="8">
    <source>
        <dbReference type="ARBA" id="ARBA00022741"/>
    </source>
</evidence>
<dbReference type="EMBL" id="AACCXK010000002">
    <property type="protein sequence ID" value="EAK0452264.1"/>
    <property type="molecule type" value="Genomic_DNA"/>
</dbReference>
<dbReference type="GO" id="GO:0009245">
    <property type="term" value="P:lipid A biosynthetic process"/>
    <property type="evidence" value="ECO:0007669"/>
    <property type="project" value="UniProtKB-UniRule"/>
</dbReference>
<dbReference type="EMBL" id="AABTCC010000021">
    <property type="protein sequence ID" value="EAI8859570.1"/>
    <property type="molecule type" value="Genomic_DNA"/>
</dbReference>
<reference evidence="17 20" key="1">
    <citation type="submission" date="2018-05" db="EMBL/GenBank/DDBJ databases">
        <authorList>
            <consortium name="PulseNet: The National Subtyping Network for Foodborne Disease Surveillance"/>
            <person name="Tarr C.L."/>
            <person name="Trees E."/>
            <person name="Katz L.S."/>
            <person name="Carleton-Romer H.A."/>
            <person name="Stroika S."/>
            <person name="Kucerova Z."/>
            <person name="Roache K.F."/>
            <person name="Sabol A.L."/>
            <person name="Besser J."/>
            <person name="Gerner-Smidt P."/>
        </authorList>
    </citation>
    <scope>NUCLEOTIDE SEQUENCE</scope>
    <source>
        <strain evidence="17">2014D-0197</strain>
        <strain evidence="15 20">2016D-0221</strain>
        <strain evidence="18">D4313</strain>
        <strain evidence="16 19">PNUSAC001503</strain>
    </source>
</reference>
<sequence length="314" mass="36369">MFDRKLHSWINRYFYRPRYLETLISMALSPLALIYYILVVIKFRLSKQIKFDIPIISIGNLIVGGTGKTPLTKAIFNEYNTKFKTFIILRGYKRSSKGMLKVCIDGEILCSVDESGDEAMEYALSLKNANVIVSENRKLAIEEAIKYGAELVLLDDGFGKFDIFKFNIILKPTIEPIFKLVLPSGAYRYPKSFYKFADFIPTKDDIISSNYIINKTTNMVLVTAIANPLRLKKLFDSCLGIELFEDHHKFKKSEIEDIFKKWNATTILVTQKDYVKIRDFGFNVSILELRTEISSQFKLKLDKFIDNYNQNMIK</sequence>
<dbReference type="GO" id="GO:0005886">
    <property type="term" value="C:plasma membrane"/>
    <property type="evidence" value="ECO:0007669"/>
    <property type="project" value="TreeGrafter"/>
</dbReference>
<evidence type="ECO:0000256" key="6">
    <source>
        <dbReference type="ARBA" id="ARBA00022556"/>
    </source>
</evidence>
<evidence type="ECO:0000256" key="1">
    <source>
        <dbReference type="ARBA" id="ARBA00002274"/>
    </source>
</evidence>
<accession>A0A5L4IHY7</accession>
<dbReference type="GO" id="GO:0009029">
    <property type="term" value="F:lipid-A 4'-kinase activity"/>
    <property type="evidence" value="ECO:0007669"/>
    <property type="project" value="UniProtKB-UniRule"/>
</dbReference>
<keyword evidence="10 13" id="KW-0067">ATP-binding</keyword>
<keyword evidence="5 13" id="KW-0444">Lipid biosynthesis</keyword>
<evidence type="ECO:0000256" key="11">
    <source>
        <dbReference type="ARBA" id="ARBA00023098"/>
    </source>
</evidence>
<keyword evidence="14" id="KW-0472">Membrane</keyword>
<evidence type="ECO:0000256" key="10">
    <source>
        <dbReference type="ARBA" id="ARBA00022840"/>
    </source>
</evidence>
<dbReference type="NCBIfam" id="NF001892">
    <property type="entry name" value="PRK00652.1-5"/>
    <property type="match status" value="1"/>
</dbReference>
<feature type="transmembrane region" description="Helical" evidence="14">
    <location>
        <begin position="20"/>
        <end position="41"/>
    </location>
</feature>
<dbReference type="AlphaFoldDB" id="A0A5L4IHY7"/>
<protein>
    <recommendedName>
        <fullName evidence="4 13">Tetraacyldisaccharide 4'-kinase</fullName>
        <ecNumber evidence="3 13">2.7.1.130</ecNumber>
    </recommendedName>
    <alternativeName>
        <fullName evidence="12 13">Lipid A 4'-kinase</fullName>
    </alternativeName>
</protein>
<keyword evidence="6 13" id="KW-0441">Lipid A biosynthesis</keyword>
<dbReference type="EMBL" id="AABQDW010000001">
    <property type="protein sequence ID" value="EAI5407175.1"/>
    <property type="molecule type" value="Genomic_DNA"/>
</dbReference>
<keyword evidence="7 13" id="KW-0808">Transferase</keyword>
<keyword evidence="9 13" id="KW-0418">Kinase</keyword>
<keyword evidence="14" id="KW-1133">Transmembrane helix</keyword>
<dbReference type="PANTHER" id="PTHR42724">
    <property type="entry name" value="TETRAACYLDISACCHARIDE 4'-KINASE"/>
    <property type="match status" value="1"/>
</dbReference>
<evidence type="ECO:0000256" key="2">
    <source>
        <dbReference type="ARBA" id="ARBA00004870"/>
    </source>
</evidence>
<dbReference type="OMA" id="YYPFCLP"/>
<evidence type="ECO:0000313" key="15">
    <source>
        <dbReference type="EMBL" id="EAI5407175.1"/>
    </source>
</evidence>
<proteinExistence type="inferred from homology"/>
<evidence type="ECO:0000256" key="4">
    <source>
        <dbReference type="ARBA" id="ARBA00016436"/>
    </source>
</evidence>